<evidence type="ECO:0000313" key="1">
    <source>
        <dbReference type="EMBL" id="GME75419.1"/>
    </source>
</evidence>
<keyword evidence="2" id="KW-1185">Reference proteome</keyword>
<protein>
    <submittedName>
        <fullName evidence="1">Unnamed protein product</fullName>
    </submittedName>
</protein>
<name>A0ACB5SX92_AMBMO</name>
<gene>
    <name evidence="1" type="ORF">Amon02_000215300</name>
</gene>
<dbReference type="Proteomes" id="UP001165064">
    <property type="component" value="Unassembled WGS sequence"/>
</dbReference>
<dbReference type="EMBL" id="BSXS01001202">
    <property type="protein sequence ID" value="GME75419.1"/>
    <property type="molecule type" value="Genomic_DNA"/>
</dbReference>
<sequence length="95" mass="11139">MTPQWLRRNIRGWLKQARELDSQSDAAYKSRDPSKYTENIFKQSLRVLLEYTTRNINSMSNPDHSSLHLILGGTLVHQKTSSFNFVYPGFEENDY</sequence>
<comment type="caution">
    <text evidence="1">The sequence shown here is derived from an EMBL/GenBank/DDBJ whole genome shotgun (WGS) entry which is preliminary data.</text>
</comment>
<evidence type="ECO:0000313" key="2">
    <source>
        <dbReference type="Proteomes" id="UP001165064"/>
    </source>
</evidence>
<accession>A0ACB5SX92</accession>
<reference evidence="1" key="1">
    <citation type="submission" date="2023-04" db="EMBL/GenBank/DDBJ databases">
        <title>Ambrosiozyma monospora NBRC 10751.</title>
        <authorList>
            <person name="Ichikawa N."/>
            <person name="Sato H."/>
            <person name="Tonouchi N."/>
        </authorList>
    </citation>
    <scope>NUCLEOTIDE SEQUENCE</scope>
    <source>
        <strain evidence="1">NBRC 10751</strain>
    </source>
</reference>
<organism evidence="1 2">
    <name type="scientific">Ambrosiozyma monospora</name>
    <name type="common">Yeast</name>
    <name type="synonym">Endomycopsis monosporus</name>
    <dbReference type="NCBI Taxonomy" id="43982"/>
    <lineage>
        <taxon>Eukaryota</taxon>
        <taxon>Fungi</taxon>
        <taxon>Dikarya</taxon>
        <taxon>Ascomycota</taxon>
        <taxon>Saccharomycotina</taxon>
        <taxon>Pichiomycetes</taxon>
        <taxon>Pichiales</taxon>
        <taxon>Pichiaceae</taxon>
        <taxon>Ambrosiozyma</taxon>
    </lineage>
</organism>
<proteinExistence type="predicted"/>